<keyword evidence="7" id="KW-1185">Reference proteome</keyword>
<comment type="function">
    <text evidence="5">Methylation of the membrane-bound methyl-accepting chemotaxis proteins (MCP) to form gamma-glutamyl methyl ester residues in MCP.</text>
</comment>
<evidence type="ECO:0000256" key="2">
    <source>
        <dbReference type="ARBA" id="ARBA00022603"/>
    </source>
</evidence>
<dbReference type="SUPFAM" id="SSF53335">
    <property type="entry name" value="S-adenosyl-L-methionine-dependent methyltransferases"/>
    <property type="match status" value="1"/>
</dbReference>
<dbReference type="OrthoDB" id="9816309at2"/>
<dbReference type="STRING" id="1235591.CAK95_06050"/>
<protein>
    <recommendedName>
        <fullName evidence="5">Chemotaxis protein methyltransferase</fullName>
        <ecNumber evidence="5">2.1.1.80</ecNumber>
    </recommendedName>
</protein>
<comment type="catalytic activity">
    <reaction evidence="1 5">
        <text>L-glutamyl-[protein] + S-adenosyl-L-methionine = [protein]-L-glutamate 5-O-methyl ester + S-adenosyl-L-homocysteine</text>
        <dbReference type="Rhea" id="RHEA:24452"/>
        <dbReference type="Rhea" id="RHEA-COMP:10208"/>
        <dbReference type="Rhea" id="RHEA-COMP:10311"/>
        <dbReference type="ChEBI" id="CHEBI:29973"/>
        <dbReference type="ChEBI" id="CHEBI:57856"/>
        <dbReference type="ChEBI" id="CHEBI:59789"/>
        <dbReference type="ChEBI" id="CHEBI:82795"/>
        <dbReference type="EC" id="2.1.1.80"/>
    </reaction>
</comment>
<evidence type="ECO:0000256" key="5">
    <source>
        <dbReference type="PIRNR" id="PIRNR000410"/>
    </source>
</evidence>
<dbReference type="InterPro" id="IPR022642">
    <property type="entry name" value="CheR_C"/>
</dbReference>
<dbReference type="InterPro" id="IPR036804">
    <property type="entry name" value="CheR_N_sf"/>
</dbReference>
<dbReference type="PANTHER" id="PTHR24422">
    <property type="entry name" value="CHEMOTAXIS PROTEIN METHYLTRANSFERASE"/>
    <property type="match status" value="1"/>
</dbReference>
<evidence type="ECO:0000256" key="3">
    <source>
        <dbReference type="ARBA" id="ARBA00022679"/>
    </source>
</evidence>
<dbReference type="KEGG" id="psin:CAK95_06050"/>
<dbReference type="GO" id="GO:0008983">
    <property type="term" value="F:protein-glutamate O-methyltransferase activity"/>
    <property type="evidence" value="ECO:0007669"/>
    <property type="project" value="UniProtKB-EC"/>
</dbReference>
<dbReference type="SMART" id="SM00138">
    <property type="entry name" value="MeTrc"/>
    <property type="match status" value="1"/>
</dbReference>
<organism evidence="6 7">
    <name type="scientific">Pseudorhodoplanes sinuspersici</name>
    <dbReference type="NCBI Taxonomy" id="1235591"/>
    <lineage>
        <taxon>Bacteria</taxon>
        <taxon>Pseudomonadati</taxon>
        <taxon>Pseudomonadota</taxon>
        <taxon>Alphaproteobacteria</taxon>
        <taxon>Hyphomicrobiales</taxon>
        <taxon>Pseudorhodoplanes</taxon>
    </lineage>
</organism>
<dbReference type="EC" id="2.1.1.80" evidence="5"/>
<gene>
    <name evidence="6" type="ORF">CAK95_06050</name>
</gene>
<dbReference type="InterPro" id="IPR050903">
    <property type="entry name" value="Bact_Chemotaxis_MeTrfase"/>
</dbReference>
<reference evidence="6 7" key="1">
    <citation type="submission" date="2017-05" db="EMBL/GenBank/DDBJ databases">
        <title>Full genome sequence of Pseudorhodoplanes sinuspersici.</title>
        <authorList>
            <person name="Dastgheib S.M.M."/>
            <person name="Shavandi M."/>
            <person name="Tirandaz H."/>
        </authorList>
    </citation>
    <scope>NUCLEOTIDE SEQUENCE [LARGE SCALE GENOMIC DNA]</scope>
    <source>
        <strain evidence="6 7">RIPI110</strain>
    </source>
</reference>
<dbReference type="InterPro" id="IPR026024">
    <property type="entry name" value="Chemotaxis_MeTrfase_CheR"/>
</dbReference>
<evidence type="ECO:0000313" key="6">
    <source>
        <dbReference type="EMBL" id="ARP98690.1"/>
    </source>
</evidence>
<dbReference type="InterPro" id="IPR029063">
    <property type="entry name" value="SAM-dependent_MTases_sf"/>
</dbReference>
<dbReference type="Gene3D" id="1.10.155.10">
    <property type="entry name" value="Chemotaxis receptor methyltransferase CheR, N-terminal domain"/>
    <property type="match status" value="1"/>
</dbReference>
<dbReference type="RefSeq" id="WP_086087114.1">
    <property type="nucleotide sequence ID" value="NZ_CP021112.1"/>
</dbReference>
<dbReference type="AlphaFoldDB" id="A0A1W6ZNH3"/>
<dbReference type="SUPFAM" id="SSF47757">
    <property type="entry name" value="Chemotaxis receptor methyltransferase CheR, N-terminal domain"/>
    <property type="match status" value="1"/>
</dbReference>
<dbReference type="Proteomes" id="UP000194137">
    <property type="component" value="Chromosome"/>
</dbReference>
<sequence>MSRSVHNVAPGIAVDEPEREFTFSDADFRNLVQLAYEYAGIALSDTKRNLVYTRVSRRLRALRLSSFREYRAYLSENAPERENFVNAISTNLTRFFRESHHFEHFSRHVVVPFLAGAQRNGGRFRVWSAGCSTGEEPYTIAAVLRREIGDGCRLDARILATDIDTDVLRKAASGEYPAKSLDDIPRPYRDYFQPADGNRNAASVFATEDIRSLIVFRQLNLMDRWPFQGKFDAIFCRNVMIYFDAATKASLIDRFIQSIKPGGWLYIGHSESFHGTHPELQLVGRTTYRRKP</sequence>
<dbReference type="PIRSF" id="PIRSF000410">
    <property type="entry name" value="CheR"/>
    <property type="match status" value="1"/>
</dbReference>
<dbReference type="PROSITE" id="PS50123">
    <property type="entry name" value="CHER"/>
    <property type="match status" value="1"/>
</dbReference>
<dbReference type="InterPro" id="IPR000780">
    <property type="entry name" value="CheR_MeTrfase"/>
</dbReference>
<keyword evidence="2 5" id="KW-0489">Methyltransferase</keyword>
<proteinExistence type="predicted"/>
<evidence type="ECO:0000313" key="7">
    <source>
        <dbReference type="Proteomes" id="UP000194137"/>
    </source>
</evidence>
<evidence type="ECO:0000256" key="1">
    <source>
        <dbReference type="ARBA" id="ARBA00001541"/>
    </source>
</evidence>
<dbReference type="InterPro" id="IPR022641">
    <property type="entry name" value="CheR_N"/>
</dbReference>
<dbReference type="EMBL" id="CP021112">
    <property type="protein sequence ID" value="ARP98690.1"/>
    <property type="molecule type" value="Genomic_DNA"/>
</dbReference>
<name>A0A1W6ZNH3_9HYPH</name>
<dbReference type="CDD" id="cd02440">
    <property type="entry name" value="AdoMet_MTases"/>
    <property type="match status" value="1"/>
</dbReference>
<accession>A0A1W6ZNH3</accession>
<dbReference type="GO" id="GO:0032259">
    <property type="term" value="P:methylation"/>
    <property type="evidence" value="ECO:0007669"/>
    <property type="project" value="UniProtKB-KW"/>
</dbReference>
<evidence type="ECO:0000256" key="4">
    <source>
        <dbReference type="ARBA" id="ARBA00022691"/>
    </source>
</evidence>
<dbReference type="Gene3D" id="3.40.50.150">
    <property type="entry name" value="Vaccinia Virus protein VP39"/>
    <property type="match status" value="1"/>
</dbReference>
<dbReference type="Pfam" id="PF01739">
    <property type="entry name" value="CheR"/>
    <property type="match status" value="1"/>
</dbReference>
<dbReference type="PRINTS" id="PR00996">
    <property type="entry name" value="CHERMTFRASE"/>
</dbReference>
<keyword evidence="3 5" id="KW-0808">Transferase</keyword>
<dbReference type="PANTHER" id="PTHR24422:SF19">
    <property type="entry name" value="CHEMOTAXIS PROTEIN METHYLTRANSFERASE"/>
    <property type="match status" value="1"/>
</dbReference>
<keyword evidence="4 5" id="KW-0949">S-adenosyl-L-methionine</keyword>
<dbReference type="Pfam" id="PF03705">
    <property type="entry name" value="CheR_N"/>
    <property type="match status" value="1"/>
</dbReference>